<evidence type="ECO:0000256" key="6">
    <source>
        <dbReference type="ARBA" id="ARBA00023002"/>
    </source>
</evidence>
<dbReference type="SUPFAM" id="SSF102114">
    <property type="entry name" value="Radical SAM enzymes"/>
    <property type="match status" value="1"/>
</dbReference>
<evidence type="ECO:0000259" key="10">
    <source>
        <dbReference type="PROSITE" id="PS51379"/>
    </source>
</evidence>
<feature type="domain" description="4Fe-4S ferredoxin-type" evidence="10">
    <location>
        <begin position="101"/>
        <end position="128"/>
    </location>
</feature>
<keyword evidence="13" id="KW-1185">Reference proteome</keyword>
<dbReference type="NCBIfam" id="TIGR02494">
    <property type="entry name" value="PFLE_PFLC"/>
    <property type="match status" value="1"/>
</dbReference>
<comment type="similarity">
    <text evidence="2">Belongs to the organic radical-activating enzymes family.</text>
</comment>
<dbReference type="InterPro" id="IPR007197">
    <property type="entry name" value="rSAM"/>
</dbReference>
<evidence type="ECO:0000313" key="12">
    <source>
        <dbReference type="EMBL" id="RHJ84733.1"/>
    </source>
</evidence>
<keyword evidence="5" id="KW-0479">Metal-binding</keyword>
<comment type="caution">
    <text evidence="12">The sequence shown here is derived from an EMBL/GenBank/DDBJ whole genome shotgun (WGS) entry which is preliminary data.</text>
</comment>
<evidence type="ECO:0000256" key="2">
    <source>
        <dbReference type="ARBA" id="ARBA00009777"/>
    </source>
</evidence>
<feature type="domain" description="Radical SAM core" evidence="11">
    <location>
        <begin position="39"/>
        <end position="318"/>
    </location>
</feature>
<dbReference type="InterPro" id="IPR040074">
    <property type="entry name" value="BssD/PflA/YjjW"/>
</dbReference>
<dbReference type="InterPro" id="IPR013785">
    <property type="entry name" value="Aldolase_TIM"/>
</dbReference>
<dbReference type="PROSITE" id="PS51379">
    <property type="entry name" value="4FE4S_FER_2"/>
    <property type="match status" value="2"/>
</dbReference>
<dbReference type="InterPro" id="IPR012839">
    <property type="entry name" value="Organic_radical_activase"/>
</dbReference>
<dbReference type="PROSITE" id="PS01087">
    <property type="entry name" value="RADICAL_ACTIVATING"/>
    <property type="match status" value="1"/>
</dbReference>
<dbReference type="InterPro" id="IPR058240">
    <property type="entry name" value="rSAM_sf"/>
</dbReference>
<dbReference type="SFLD" id="SFLDG01118">
    <property type="entry name" value="activating_enzymes__group_2"/>
    <property type="match status" value="1"/>
</dbReference>
<dbReference type="Gene3D" id="3.30.70.20">
    <property type="match status" value="1"/>
</dbReference>
<keyword evidence="8" id="KW-0411">Iron-sulfur</keyword>
<keyword evidence="6" id="KW-0560">Oxidoreductase</keyword>
<accession>A0A415DW94</accession>
<dbReference type="PROSITE" id="PS00198">
    <property type="entry name" value="4FE4S_FER_1"/>
    <property type="match status" value="1"/>
</dbReference>
<dbReference type="STRING" id="1776384.GCA_900086585_01267"/>
<dbReference type="PROSITE" id="PS51918">
    <property type="entry name" value="RADICAL_SAM"/>
    <property type="match status" value="1"/>
</dbReference>
<dbReference type="GO" id="GO:0016491">
    <property type="term" value="F:oxidoreductase activity"/>
    <property type="evidence" value="ECO:0007669"/>
    <property type="project" value="UniProtKB-KW"/>
</dbReference>
<dbReference type="SFLD" id="SFLDS00029">
    <property type="entry name" value="Radical_SAM"/>
    <property type="match status" value="1"/>
</dbReference>
<dbReference type="PANTHER" id="PTHR30352:SF4">
    <property type="entry name" value="PYRUVATE FORMATE-LYASE 2-ACTIVATING ENZYME"/>
    <property type="match status" value="1"/>
</dbReference>
<evidence type="ECO:0000256" key="3">
    <source>
        <dbReference type="ARBA" id="ARBA00022485"/>
    </source>
</evidence>
<dbReference type="GO" id="GO:0046872">
    <property type="term" value="F:metal ion binding"/>
    <property type="evidence" value="ECO:0007669"/>
    <property type="project" value="UniProtKB-KW"/>
</dbReference>
<feature type="domain" description="4Fe-4S ferredoxin-type" evidence="10">
    <location>
        <begin position="70"/>
        <end position="99"/>
    </location>
</feature>
<dbReference type="Gene3D" id="3.20.20.70">
    <property type="entry name" value="Aldolase class I"/>
    <property type="match status" value="1"/>
</dbReference>
<dbReference type="Pfam" id="PF00037">
    <property type="entry name" value="Fer4"/>
    <property type="match status" value="1"/>
</dbReference>
<evidence type="ECO:0000256" key="7">
    <source>
        <dbReference type="ARBA" id="ARBA00023004"/>
    </source>
</evidence>
<dbReference type="PIRSF" id="PIRSF000371">
    <property type="entry name" value="PFL_act_enz"/>
    <property type="match status" value="1"/>
</dbReference>
<dbReference type="AlphaFoldDB" id="A0A415DW94"/>
<comment type="cofactor">
    <cofactor evidence="1">
        <name>[4Fe-4S] cluster</name>
        <dbReference type="ChEBI" id="CHEBI:49883"/>
    </cofactor>
</comment>
<reference evidence="12 13" key="1">
    <citation type="submission" date="2018-08" db="EMBL/GenBank/DDBJ databases">
        <title>A genome reference for cultivated species of the human gut microbiota.</title>
        <authorList>
            <person name="Zou Y."/>
            <person name="Xue W."/>
            <person name="Luo G."/>
        </authorList>
    </citation>
    <scope>NUCLEOTIDE SEQUENCE [LARGE SCALE GENOMIC DNA]</scope>
    <source>
        <strain evidence="12 13">AM07-24</strain>
    </source>
</reference>
<dbReference type="OrthoDB" id="9782387at2"/>
<dbReference type="SUPFAM" id="SSF54862">
    <property type="entry name" value="4Fe-4S ferredoxins"/>
    <property type="match status" value="1"/>
</dbReference>
<keyword evidence="7" id="KW-0408">Iron</keyword>
<gene>
    <name evidence="12" type="ORF">DW099_17335</name>
</gene>
<keyword evidence="3" id="KW-0004">4Fe-4S</keyword>
<dbReference type="CDD" id="cd01335">
    <property type="entry name" value="Radical_SAM"/>
    <property type="match status" value="1"/>
</dbReference>
<protein>
    <submittedName>
        <fullName evidence="12">Glycyl-radical enzyme activating protein</fullName>
    </submittedName>
</protein>
<keyword evidence="4" id="KW-0949">S-adenosyl-L-methionine</keyword>
<dbReference type="GO" id="GO:0051539">
    <property type="term" value="F:4 iron, 4 sulfur cluster binding"/>
    <property type="evidence" value="ECO:0007669"/>
    <property type="project" value="UniProtKB-KW"/>
</dbReference>
<dbReference type="InterPro" id="IPR001989">
    <property type="entry name" value="Radical_activat_CS"/>
</dbReference>
<evidence type="ECO:0000259" key="11">
    <source>
        <dbReference type="PROSITE" id="PS51918"/>
    </source>
</evidence>
<name>A0A415DW94_9FIRM</name>
<dbReference type="InterPro" id="IPR017900">
    <property type="entry name" value="4Fe4S_Fe_S_CS"/>
</dbReference>
<evidence type="ECO:0000256" key="9">
    <source>
        <dbReference type="ARBA" id="ARBA00047365"/>
    </source>
</evidence>
<dbReference type="SFLD" id="SFLDG01066">
    <property type="entry name" value="organic_radical-activating_enz"/>
    <property type="match status" value="1"/>
</dbReference>
<dbReference type="Proteomes" id="UP000284841">
    <property type="component" value="Unassembled WGS sequence"/>
</dbReference>
<evidence type="ECO:0000256" key="1">
    <source>
        <dbReference type="ARBA" id="ARBA00001966"/>
    </source>
</evidence>
<comment type="catalytic activity">
    <reaction evidence="9">
        <text>glycyl-[protein] + reduced [flavodoxin] + S-adenosyl-L-methionine = glycin-2-yl radical-[protein] + semiquinone [flavodoxin] + 5'-deoxyadenosine + L-methionine + H(+)</text>
        <dbReference type="Rhea" id="RHEA:61976"/>
        <dbReference type="Rhea" id="RHEA-COMP:10622"/>
        <dbReference type="Rhea" id="RHEA-COMP:14480"/>
        <dbReference type="Rhea" id="RHEA-COMP:15993"/>
        <dbReference type="Rhea" id="RHEA-COMP:15994"/>
        <dbReference type="ChEBI" id="CHEBI:15378"/>
        <dbReference type="ChEBI" id="CHEBI:17319"/>
        <dbReference type="ChEBI" id="CHEBI:29947"/>
        <dbReference type="ChEBI" id="CHEBI:32722"/>
        <dbReference type="ChEBI" id="CHEBI:57618"/>
        <dbReference type="ChEBI" id="CHEBI:57844"/>
        <dbReference type="ChEBI" id="CHEBI:59789"/>
        <dbReference type="ChEBI" id="CHEBI:140311"/>
    </reaction>
</comment>
<evidence type="ECO:0000256" key="4">
    <source>
        <dbReference type="ARBA" id="ARBA00022691"/>
    </source>
</evidence>
<dbReference type="EMBL" id="QRMS01000006">
    <property type="protein sequence ID" value="RHJ84733.1"/>
    <property type="molecule type" value="Genomic_DNA"/>
</dbReference>
<sequence>MKINYPNRGTFLAVVFCVQQHEKKGRTVLIFNIQKCSIHDGNGLRTLVFLKGCPLHCLWCANPESQSYQEEIMEIPRKCIHCGTCQRVCPEAAISLVDGDFVIDRSQCRNCLRCVDVCYAESKELVGREMDADAVFKEIYKDRLYYELYGGGVTFSGGEPLTHPEFLTAITEKCKRFRINTAIETCGFGDYEAFKTALPYIDHIFFDLKHIDSAAHQQLTGAGNEEIIKNLNLISNHDIPITVRTPVVPGYNDSQENIIGIATLIKDIPAVKEYELLPYHNLGSGKYASLGRPYALGGTEPPAEEQIIQLVKLAGQILKPSGKQCFYTKKNKKEILL</sequence>
<organism evidence="12 13">
    <name type="scientific">Emergencia timonensis</name>
    <dbReference type="NCBI Taxonomy" id="1776384"/>
    <lineage>
        <taxon>Bacteria</taxon>
        <taxon>Bacillati</taxon>
        <taxon>Bacillota</taxon>
        <taxon>Clostridia</taxon>
        <taxon>Peptostreptococcales</taxon>
        <taxon>Anaerovoracaceae</taxon>
        <taxon>Emergencia</taxon>
    </lineage>
</organism>
<evidence type="ECO:0000256" key="5">
    <source>
        <dbReference type="ARBA" id="ARBA00022723"/>
    </source>
</evidence>
<dbReference type="PANTHER" id="PTHR30352">
    <property type="entry name" value="PYRUVATE FORMATE-LYASE-ACTIVATING ENZYME"/>
    <property type="match status" value="1"/>
</dbReference>
<evidence type="ECO:0000256" key="8">
    <source>
        <dbReference type="ARBA" id="ARBA00023014"/>
    </source>
</evidence>
<dbReference type="Pfam" id="PF04055">
    <property type="entry name" value="Radical_SAM"/>
    <property type="match status" value="1"/>
</dbReference>
<dbReference type="InterPro" id="IPR034457">
    <property type="entry name" value="Organic_radical-activating"/>
</dbReference>
<proteinExistence type="inferred from homology"/>
<evidence type="ECO:0000313" key="13">
    <source>
        <dbReference type="Proteomes" id="UP000284841"/>
    </source>
</evidence>
<dbReference type="InterPro" id="IPR017896">
    <property type="entry name" value="4Fe4S_Fe-S-bd"/>
</dbReference>